<evidence type="ECO:0000256" key="2">
    <source>
        <dbReference type="ARBA" id="ARBA00022714"/>
    </source>
</evidence>
<evidence type="ECO:0000313" key="12">
    <source>
        <dbReference type="Proteomes" id="UP000218257"/>
    </source>
</evidence>
<dbReference type="Gene3D" id="3.40.30.10">
    <property type="entry name" value="Glutaredoxin"/>
    <property type="match status" value="1"/>
</dbReference>
<dbReference type="PATRIC" id="fig|61435.5.peg.738"/>
<dbReference type="Proteomes" id="UP000218257">
    <property type="component" value="Chromosome"/>
</dbReference>
<dbReference type="AlphaFoldDB" id="A0A0V8LXT2"/>
<evidence type="ECO:0000313" key="10">
    <source>
        <dbReference type="EMBL" id="WRO07513.1"/>
    </source>
</evidence>
<dbReference type="CDD" id="cd03064">
    <property type="entry name" value="TRX_Fd_NuoE"/>
    <property type="match status" value="1"/>
</dbReference>
<dbReference type="PANTHER" id="PTHR43342:SF1">
    <property type="entry name" value="BIFURCATING [FEFE] HYDROGENASE GAMMA SUBUNIT"/>
    <property type="match status" value="1"/>
</dbReference>
<dbReference type="InterPro" id="IPR036249">
    <property type="entry name" value="Thioredoxin-like_sf"/>
</dbReference>
<evidence type="ECO:0000313" key="8">
    <source>
        <dbReference type="EMBL" id="BAZ97356.1"/>
    </source>
</evidence>
<dbReference type="SUPFAM" id="SSF52833">
    <property type="entry name" value="Thioredoxin-like"/>
    <property type="match status" value="1"/>
</dbReference>
<dbReference type="EMBL" id="AP017649">
    <property type="protein sequence ID" value="BAZ97356.1"/>
    <property type="molecule type" value="Genomic_DNA"/>
</dbReference>
<dbReference type="InterPro" id="IPR042128">
    <property type="entry name" value="NuoE_dom"/>
</dbReference>
<reference evidence="8 12" key="2">
    <citation type="journal article" date="2017" name="Sci. Rep.">
        <title>Isolation and genomic characterization of a Dehalococcoides strain suggests genomic rearrangement during culture.</title>
        <authorList>
            <person name="Yohda M."/>
            <person name="Ikegami K."/>
            <person name="Aita Y."/>
            <person name="Kitajima M."/>
            <person name="Takechi A."/>
            <person name="Iwamoto M."/>
            <person name="Fukuda T."/>
            <person name="Tamura N."/>
            <person name="Shibasaki J."/>
            <person name="Koike S."/>
            <person name="Komatsu D."/>
            <person name="Miyagi S."/>
            <person name="Nishimura M."/>
            <person name="Uchino Y."/>
            <person name="Shiroma A."/>
            <person name="Shimoji M."/>
            <person name="Tamotsu H."/>
            <person name="Ashimine N."/>
            <person name="Shinzato M."/>
            <person name="Ohki S."/>
            <person name="Nakano K."/>
            <person name="Teruya K."/>
            <person name="Satou K."/>
            <person name="Hirano T."/>
            <person name="Yagi O."/>
        </authorList>
    </citation>
    <scope>NUCLEOTIDE SEQUENCE [LARGE SCALE GENOMIC DNA]</scope>
    <source>
        <strain evidence="8 12">UCH-ATV1</strain>
    </source>
</reference>
<dbReference type="Proteomes" id="UP000053577">
    <property type="component" value="Unassembled WGS sequence"/>
</dbReference>
<gene>
    <name evidence="9" type="ORF">DA01_03680</name>
    <name evidence="8" type="ORF">DEHALATV1_0728</name>
    <name evidence="10" type="ORF">VLL09_01055</name>
</gene>
<dbReference type="EMBL" id="CP141531">
    <property type="protein sequence ID" value="WRO07513.1"/>
    <property type="molecule type" value="Genomic_DNA"/>
</dbReference>
<name>A0A0V8LXT2_9CHLR</name>
<evidence type="ECO:0000256" key="5">
    <source>
        <dbReference type="ARBA" id="ARBA00023014"/>
    </source>
</evidence>
<dbReference type="PROSITE" id="PS01099">
    <property type="entry name" value="COMPLEX1_24K"/>
    <property type="match status" value="1"/>
</dbReference>
<dbReference type="InterPro" id="IPR028431">
    <property type="entry name" value="NADP_DH_HndA-like"/>
</dbReference>
<proteinExistence type="inferred from homology"/>
<evidence type="ECO:0000256" key="7">
    <source>
        <dbReference type="PIRSR" id="PIRSR000216-1"/>
    </source>
</evidence>
<evidence type="ECO:0000313" key="11">
    <source>
        <dbReference type="Proteomes" id="UP000053577"/>
    </source>
</evidence>
<comment type="similarity">
    <text evidence="1">Belongs to the complex I 24 kDa subunit family.</text>
</comment>
<reference evidence="9 11" key="1">
    <citation type="journal article" date="2015" name="Sci. Rep.">
        <title>A comparative genomics and reductive dehalogenase gene transcription study of two chloroethene-respiring bacteria, Dehalococcoides mccartyi strains MB and 11a.</title>
        <authorList>
            <person name="Low A."/>
            <person name="Shen Z."/>
            <person name="Cheng D."/>
            <person name="Rogers M.J."/>
            <person name="Lee P.K."/>
            <person name="He J."/>
        </authorList>
    </citation>
    <scope>NUCLEOTIDE SEQUENCE [LARGE SCALE GENOMIC DNA]</scope>
    <source>
        <strain evidence="9 11">MB</strain>
    </source>
</reference>
<evidence type="ECO:0000313" key="9">
    <source>
        <dbReference type="EMBL" id="KSV16344.1"/>
    </source>
</evidence>
<dbReference type="EMBL" id="JGYD01000026">
    <property type="protein sequence ID" value="KSV16344.1"/>
    <property type="molecule type" value="Genomic_DNA"/>
</dbReference>
<feature type="binding site" evidence="7">
    <location>
        <position position="132"/>
    </location>
    <ligand>
        <name>[2Fe-2S] cluster</name>
        <dbReference type="ChEBI" id="CHEBI:190135"/>
    </ligand>
</feature>
<sequence length="161" mass="17778">MCNCETKAPEVIDLSKLDNILDGYRDKADMLIQVLLKIQKEYNWLPKEALYKVSQALNVPVNRVYHVATFYKLFSVIPKGKHNVSVCVGTACHVFGAPKILDRLEKSLGIKAGETTPDLKFSLETVNCLGCCALGPVVVVDGHYHGKLPTADAEKILADYD</sequence>
<dbReference type="GO" id="GO:0046872">
    <property type="term" value="F:metal ion binding"/>
    <property type="evidence" value="ECO:0007669"/>
    <property type="project" value="UniProtKB-KW"/>
</dbReference>
<dbReference type="FunFam" id="1.10.10.1590:FF:000001">
    <property type="entry name" value="NADH-quinone oxidoreductase subunit E"/>
    <property type="match status" value="1"/>
</dbReference>
<dbReference type="Gene3D" id="1.10.10.1590">
    <property type="entry name" value="NADH-quinone oxidoreductase subunit E"/>
    <property type="match status" value="1"/>
</dbReference>
<evidence type="ECO:0000256" key="3">
    <source>
        <dbReference type="ARBA" id="ARBA00022723"/>
    </source>
</evidence>
<dbReference type="PANTHER" id="PTHR43342">
    <property type="entry name" value="NADH-QUINONE OXIDOREDUCTASE, E SUBUNIT"/>
    <property type="match status" value="1"/>
</dbReference>
<keyword evidence="2 7" id="KW-0001">2Fe-2S</keyword>
<protein>
    <submittedName>
        <fullName evidence="9">Hydrogenase</fullName>
    </submittedName>
    <submittedName>
        <fullName evidence="10">NAD(P)H-dependent oxidoreductase subunit E</fullName>
    </submittedName>
    <submittedName>
        <fullName evidence="8">NADH-quinone oxidoreductase subunit E</fullName>
    </submittedName>
</protein>
<dbReference type="GO" id="GO:0016491">
    <property type="term" value="F:oxidoreductase activity"/>
    <property type="evidence" value="ECO:0007669"/>
    <property type="project" value="InterPro"/>
</dbReference>
<dbReference type="InterPro" id="IPR002023">
    <property type="entry name" value="NuoE-like"/>
</dbReference>
<dbReference type="GeneID" id="3229825"/>
<dbReference type="FunFam" id="3.40.30.10:FF:000015">
    <property type="entry name" value="NADH-quinone oxidoreductase subunit E"/>
    <property type="match status" value="1"/>
</dbReference>
<comment type="cofactor">
    <cofactor evidence="7">
        <name>[2Fe-2S] cluster</name>
        <dbReference type="ChEBI" id="CHEBI:190135"/>
    </cofactor>
    <text evidence="7">Binds 1 [2Fe-2S] cluster.</text>
</comment>
<keyword evidence="4 7" id="KW-0408">Iron</keyword>
<organism evidence="9 11">
    <name type="scientific">Dehalococcoides mccartyi</name>
    <dbReference type="NCBI Taxonomy" id="61435"/>
    <lineage>
        <taxon>Bacteria</taxon>
        <taxon>Bacillati</taxon>
        <taxon>Chloroflexota</taxon>
        <taxon>Dehalococcoidia</taxon>
        <taxon>Dehalococcoidales</taxon>
        <taxon>Dehalococcoidaceae</taxon>
        <taxon>Dehalococcoides</taxon>
    </lineage>
</organism>
<feature type="binding site" evidence="7">
    <location>
        <position position="87"/>
    </location>
    <ligand>
        <name>[2Fe-2S] cluster</name>
        <dbReference type="ChEBI" id="CHEBI:190135"/>
    </ligand>
</feature>
<dbReference type="InterPro" id="IPR041921">
    <property type="entry name" value="NuoE_N"/>
</dbReference>
<dbReference type="RefSeq" id="WP_010936590.1">
    <property type="nucleotide sequence ID" value="NZ_AP017649.1"/>
</dbReference>
<keyword evidence="3 7" id="KW-0479">Metal-binding</keyword>
<reference evidence="10" key="3">
    <citation type="submission" date="2023-12" db="EMBL/GenBank/DDBJ databases">
        <title>Isolation of organohalide respiring bacteria Dehalococcoides mccartyi strain GPTCE1 in groundwater collected near a chemical plant in Suzhou, China.</title>
        <authorList>
            <person name="Liu G."/>
        </authorList>
    </citation>
    <scope>NUCLEOTIDE SEQUENCE</scope>
    <source>
        <strain evidence="10">GPTCE1</strain>
    </source>
</reference>
<dbReference type="GO" id="GO:0051537">
    <property type="term" value="F:2 iron, 2 sulfur cluster binding"/>
    <property type="evidence" value="ECO:0007669"/>
    <property type="project" value="UniProtKB-KW"/>
</dbReference>
<feature type="binding site" evidence="7">
    <location>
        <position position="128"/>
    </location>
    <ligand>
        <name>[2Fe-2S] cluster</name>
        <dbReference type="ChEBI" id="CHEBI:190135"/>
    </ligand>
</feature>
<dbReference type="OrthoDB" id="9807941at2"/>
<feature type="binding site" evidence="7">
    <location>
        <position position="92"/>
    </location>
    <ligand>
        <name>[2Fe-2S] cluster</name>
        <dbReference type="ChEBI" id="CHEBI:190135"/>
    </ligand>
</feature>
<dbReference type="Pfam" id="PF01257">
    <property type="entry name" value="2Fe-2S_thioredx"/>
    <property type="match status" value="1"/>
</dbReference>
<comment type="cofactor">
    <cofactor evidence="6">
        <name>[2Fe-2S] cluster</name>
        <dbReference type="ChEBI" id="CHEBI:190135"/>
    </cofactor>
</comment>
<dbReference type="Proteomes" id="UP001327986">
    <property type="component" value="Chromosome"/>
</dbReference>
<keyword evidence="5 7" id="KW-0411">Iron-sulfur</keyword>
<evidence type="ECO:0000256" key="1">
    <source>
        <dbReference type="ARBA" id="ARBA00010643"/>
    </source>
</evidence>
<dbReference type="PIRSF" id="PIRSF000216">
    <property type="entry name" value="NADH_DH_24kDa"/>
    <property type="match status" value="1"/>
</dbReference>
<evidence type="ECO:0000256" key="4">
    <source>
        <dbReference type="ARBA" id="ARBA00023004"/>
    </source>
</evidence>
<evidence type="ECO:0000256" key="6">
    <source>
        <dbReference type="ARBA" id="ARBA00034078"/>
    </source>
</evidence>
<dbReference type="eggNOG" id="COG1905">
    <property type="taxonomic scope" value="Bacteria"/>
</dbReference>
<accession>A0A0V8LXT2</accession>